<proteinExistence type="predicted"/>
<evidence type="ECO:0000313" key="1">
    <source>
        <dbReference type="EMBL" id="KAI8554580.1"/>
    </source>
</evidence>
<gene>
    <name evidence="1" type="ORF">RHMOL_Rhmol05G0109000</name>
</gene>
<evidence type="ECO:0000313" key="2">
    <source>
        <dbReference type="Proteomes" id="UP001062846"/>
    </source>
</evidence>
<keyword evidence="2" id="KW-1185">Reference proteome</keyword>
<sequence>MSLSSSRSADTGSKSKRSFNSTTSNRSGNASSNSDSSKKQKKTTQKTLGMAWGSNSRSASRSSFRNSPFSDFSSYMAVKNQKLQDQFEAEATSSSNSGSNSGKPIFQGVSIFVDGFTVPSSQELKGYMLKHGGRYENYFSRHRVTHIICSNLPDSKIKNLRSFSAGLPVVKPAWLLDSVAAYKLLSWVPYQLDQVASETHNQPKLSSFFAWKSSAVSNDPTTCVNGQVNSEIEDPSLIGGTIKESDLSGRCGYTEHSRPCSRESRDWDDSVHGNITSVKIGKVTCNDGEYSEGNVSVPRNGLTIDKGSVDDLDQASPSGPSTPVFSNNANKSTSSAIVGPSKQHHSTLVDPNFVENYFKKSRLHFIGTWRNRYRKRFPSSIYTSSNVNASGQRTSVIHVDMWSSGIIQNYKTSLWLCAILTIHEELLKFRVRAGIFVRDAKALCPHLTIFPYDFGAYEEVADQFYNILHKHCNKVQAVSCDEAFLEVRDFEVEDPQILASVLRKEIVETTGCTASAGISGNLLMARLATRAAKPDGQCYIPPEKVDDYLNELPIKSLPGIGHVLEEKLKRKQIQTCGQLRMISKESLQKEFGVKTGDMLWNNSRGVDNRLVGVIQESKSVGAEVNWGVRFNDMKDCQHFLTNLCKEVSLRLQGCAVEGRSFTLKVPMATDDVDIIRRITTQLFGSFHIDVKDIRGLGLQVSKLESVDTAKQGNERNSIRSWLASASTITKEQLEISCPPKESDSREVDKQHIDESMGRLSTDFMGPSVQIGTNPSNSEAPLNHELALPALGDLDFGVVASLPPDLFSEINDIYDGKLINLISKKKGKSVAQERVQVPLKEGSGTFYHHPACVNENVVDKEEKYPLDKIQPGPSNMGISTEVSNKLDLMPSSLSQVDTSVLQQLPEELRVDILQLLPAHRQPECVSDVNLDPSSKSKELLGLKSPENQPSVSGKELWAGNPPEWVTMFKHSNCSIFRTLADMYYRSGSTGRLSSILQCTLSESQPLVDASKDGWDDAIRCLCDLLKQYIKLRVETDIEEIYVSFRLLKRFTMKSKLFSQVYNVVFPQLQIHPSTRSTQVEVEMDSLGVVNLVKENHDPQGNLIEECKSMPERSNSSINHALRERNKVADMLSNLDVGQDPS</sequence>
<comment type="caution">
    <text evidence="1">The sequence shown here is derived from an EMBL/GenBank/DDBJ whole genome shotgun (WGS) entry which is preliminary data.</text>
</comment>
<protein>
    <submittedName>
        <fullName evidence="1">Uncharacterized protein</fullName>
    </submittedName>
</protein>
<accession>A0ACC0NMW1</accession>
<name>A0ACC0NMW1_RHOML</name>
<reference evidence="1" key="1">
    <citation type="submission" date="2022-02" db="EMBL/GenBank/DDBJ databases">
        <title>Plant Genome Project.</title>
        <authorList>
            <person name="Zhang R.-G."/>
        </authorList>
    </citation>
    <scope>NUCLEOTIDE SEQUENCE</scope>
    <source>
        <strain evidence="1">AT1</strain>
    </source>
</reference>
<organism evidence="1 2">
    <name type="scientific">Rhododendron molle</name>
    <name type="common">Chinese azalea</name>
    <name type="synonym">Azalea mollis</name>
    <dbReference type="NCBI Taxonomy" id="49168"/>
    <lineage>
        <taxon>Eukaryota</taxon>
        <taxon>Viridiplantae</taxon>
        <taxon>Streptophyta</taxon>
        <taxon>Embryophyta</taxon>
        <taxon>Tracheophyta</taxon>
        <taxon>Spermatophyta</taxon>
        <taxon>Magnoliopsida</taxon>
        <taxon>eudicotyledons</taxon>
        <taxon>Gunneridae</taxon>
        <taxon>Pentapetalae</taxon>
        <taxon>asterids</taxon>
        <taxon>Ericales</taxon>
        <taxon>Ericaceae</taxon>
        <taxon>Ericoideae</taxon>
        <taxon>Rhodoreae</taxon>
        <taxon>Rhododendron</taxon>
    </lineage>
</organism>
<dbReference type="Proteomes" id="UP001062846">
    <property type="component" value="Chromosome 5"/>
</dbReference>
<dbReference type="EMBL" id="CM046392">
    <property type="protein sequence ID" value="KAI8554580.1"/>
    <property type="molecule type" value="Genomic_DNA"/>
</dbReference>